<gene>
    <name evidence="2" type="ORF">PECUL_23A039517</name>
</gene>
<feature type="non-terminal residue" evidence="2">
    <location>
        <position position="1"/>
    </location>
</feature>
<dbReference type="Proteomes" id="UP001295444">
    <property type="component" value="Chromosome 06"/>
</dbReference>
<proteinExistence type="predicted"/>
<evidence type="ECO:0000313" key="3">
    <source>
        <dbReference type="Proteomes" id="UP001295444"/>
    </source>
</evidence>
<protein>
    <submittedName>
        <fullName evidence="2">Uncharacterized protein</fullName>
    </submittedName>
</protein>
<name>A0AAD1WB99_PELCU</name>
<evidence type="ECO:0000256" key="1">
    <source>
        <dbReference type="SAM" id="MobiDB-lite"/>
    </source>
</evidence>
<dbReference type="EMBL" id="OW240917">
    <property type="protein sequence ID" value="CAH2302720.1"/>
    <property type="molecule type" value="Genomic_DNA"/>
</dbReference>
<feature type="compositionally biased region" description="Polar residues" evidence="1">
    <location>
        <begin position="1"/>
        <end position="14"/>
    </location>
</feature>
<evidence type="ECO:0000313" key="2">
    <source>
        <dbReference type="EMBL" id="CAH2302720.1"/>
    </source>
</evidence>
<keyword evidence="3" id="KW-1185">Reference proteome</keyword>
<dbReference type="AlphaFoldDB" id="A0AAD1WB99"/>
<feature type="region of interest" description="Disordered" evidence="1">
    <location>
        <begin position="1"/>
        <end position="33"/>
    </location>
</feature>
<accession>A0AAD1WB99</accession>
<reference evidence="2" key="1">
    <citation type="submission" date="2022-03" db="EMBL/GenBank/DDBJ databases">
        <authorList>
            <person name="Alioto T."/>
            <person name="Alioto T."/>
            <person name="Gomez Garrido J."/>
        </authorList>
    </citation>
    <scope>NUCLEOTIDE SEQUENCE</scope>
</reference>
<sequence length="64" mass="7108">ASLSPCKQLRSSPLSLAAKRQTSHSLQIRHRPHPPLLPDKELAHNSLQFINTYVAVLLISKGNK</sequence>
<organism evidence="2 3">
    <name type="scientific">Pelobates cultripes</name>
    <name type="common">Western spadefoot toad</name>
    <dbReference type="NCBI Taxonomy" id="61616"/>
    <lineage>
        <taxon>Eukaryota</taxon>
        <taxon>Metazoa</taxon>
        <taxon>Chordata</taxon>
        <taxon>Craniata</taxon>
        <taxon>Vertebrata</taxon>
        <taxon>Euteleostomi</taxon>
        <taxon>Amphibia</taxon>
        <taxon>Batrachia</taxon>
        <taxon>Anura</taxon>
        <taxon>Pelobatoidea</taxon>
        <taxon>Pelobatidae</taxon>
        <taxon>Pelobates</taxon>
    </lineage>
</organism>